<dbReference type="PROSITE" id="PS50113">
    <property type="entry name" value="PAC"/>
    <property type="match status" value="2"/>
</dbReference>
<proteinExistence type="predicted"/>
<feature type="non-terminal residue" evidence="4">
    <location>
        <position position="1"/>
    </location>
</feature>
<gene>
    <name evidence="4" type="ORF">LCGC14_2374210</name>
</gene>
<evidence type="ECO:0000313" key="4">
    <source>
        <dbReference type="EMBL" id="KKL28530.1"/>
    </source>
</evidence>
<dbReference type="Gene3D" id="1.10.287.130">
    <property type="match status" value="1"/>
</dbReference>
<evidence type="ECO:0000259" key="2">
    <source>
        <dbReference type="PROSITE" id="PS50109"/>
    </source>
</evidence>
<accession>A0A0F9C2V0</accession>
<dbReference type="PRINTS" id="PR00344">
    <property type="entry name" value="BCTRLSENSOR"/>
</dbReference>
<dbReference type="InterPro" id="IPR036890">
    <property type="entry name" value="HATPase_C_sf"/>
</dbReference>
<dbReference type="PANTHER" id="PTHR43065">
    <property type="entry name" value="SENSOR HISTIDINE KINASE"/>
    <property type="match status" value="1"/>
</dbReference>
<feature type="domain" description="PAC" evidence="3">
    <location>
        <begin position="1"/>
        <end position="43"/>
    </location>
</feature>
<dbReference type="Pfam" id="PF13426">
    <property type="entry name" value="PAS_9"/>
    <property type="match status" value="1"/>
</dbReference>
<dbReference type="SMART" id="SM00387">
    <property type="entry name" value="HATPase_c"/>
    <property type="match status" value="1"/>
</dbReference>
<dbReference type="Pfam" id="PF00512">
    <property type="entry name" value="HisKA"/>
    <property type="match status" value="1"/>
</dbReference>
<dbReference type="InterPro" id="IPR003594">
    <property type="entry name" value="HATPase_dom"/>
</dbReference>
<feature type="domain" description="Histidine kinase" evidence="2">
    <location>
        <begin position="181"/>
        <end position="399"/>
    </location>
</feature>
<dbReference type="InterPro" id="IPR000700">
    <property type="entry name" value="PAS-assoc_C"/>
</dbReference>
<dbReference type="InterPro" id="IPR013656">
    <property type="entry name" value="PAS_4"/>
</dbReference>
<dbReference type="InterPro" id="IPR003661">
    <property type="entry name" value="HisK_dim/P_dom"/>
</dbReference>
<dbReference type="GO" id="GO:0000155">
    <property type="term" value="F:phosphorelay sensor kinase activity"/>
    <property type="evidence" value="ECO:0007669"/>
    <property type="project" value="InterPro"/>
</dbReference>
<organism evidence="4">
    <name type="scientific">marine sediment metagenome</name>
    <dbReference type="NCBI Taxonomy" id="412755"/>
    <lineage>
        <taxon>unclassified sequences</taxon>
        <taxon>metagenomes</taxon>
        <taxon>ecological metagenomes</taxon>
    </lineage>
</organism>
<dbReference type="PANTHER" id="PTHR43065:SF42">
    <property type="entry name" value="TWO-COMPONENT SENSOR PPRA"/>
    <property type="match status" value="1"/>
</dbReference>
<dbReference type="PROSITE" id="PS50109">
    <property type="entry name" value="HIS_KIN"/>
    <property type="match status" value="1"/>
</dbReference>
<evidence type="ECO:0000259" key="3">
    <source>
        <dbReference type="PROSITE" id="PS50113"/>
    </source>
</evidence>
<dbReference type="SUPFAM" id="SSF55874">
    <property type="entry name" value="ATPase domain of HSP90 chaperone/DNA topoisomerase II/histidine kinase"/>
    <property type="match status" value="1"/>
</dbReference>
<dbReference type="CDD" id="cd00130">
    <property type="entry name" value="PAS"/>
    <property type="match status" value="1"/>
</dbReference>
<dbReference type="Gene3D" id="3.30.565.10">
    <property type="entry name" value="Histidine kinase-like ATPase, C-terminal domain"/>
    <property type="match status" value="1"/>
</dbReference>
<dbReference type="SUPFAM" id="SSF47384">
    <property type="entry name" value="Homodimeric domain of signal transducing histidine kinase"/>
    <property type="match status" value="1"/>
</dbReference>
<dbReference type="NCBIfam" id="TIGR00229">
    <property type="entry name" value="sensory_box"/>
    <property type="match status" value="1"/>
</dbReference>
<dbReference type="SMART" id="SM00086">
    <property type="entry name" value="PAC"/>
    <property type="match status" value="2"/>
</dbReference>
<feature type="domain" description="PAC" evidence="3">
    <location>
        <begin position="116"/>
        <end position="168"/>
    </location>
</feature>
<protein>
    <recommendedName>
        <fullName evidence="5">Histidine kinase domain-containing protein</fullName>
    </recommendedName>
</protein>
<dbReference type="SUPFAM" id="SSF55785">
    <property type="entry name" value="PYP-like sensor domain (PAS domain)"/>
    <property type="match status" value="2"/>
</dbReference>
<comment type="caution">
    <text evidence="4">The sequence shown here is derived from an EMBL/GenBank/DDBJ whole genome shotgun (WGS) entry which is preliminary data.</text>
</comment>
<dbReference type="Pfam" id="PF02518">
    <property type="entry name" value="HATPase_c"/>
    <property type="match status" value="1"/>
</dbReference>
<evidence type="ECO:0008006" key="5">
    <source>
        <dbReference type="Google" id="ProtNLM"/>
    </source>
</evidence>
<dbReference type="InterPro" id="IPR004358">
    <property type="entry name" value="Sig_transdc_His_kin-like_C"/>
</dbReference>
<dbReference type="CDD" id="cd00082">
    <property type="entry name" value="HisKA"/>
    <property type="match status" value="1"/>
</dbReference>
<dbReference type="Pfam" id="PF08448">
    <property type="entry name" value="PAS_4"/>
    <property type="match status" value="1"/>
</dbReference>
<reference evidence="4" key="1">
    <citation type="journal article" date="2015" name="Nature">
        <title>Complex archaea that bridge the gap between prokaryotes and eukaryotes.</title>
        <authorList>
            <person name="Spang A."/>
            <person name="Saw J.H."/>
            <person name="Jorgensen S.L."/>
            <person name="Zaremba-Niedzwiedzka K."/>
            <person name="Martijn J."/>
            <person name="Lind A.E."/>
            <person name="van Eijk R."/>
            <person name="Schleper C."/>
            <person name="Guy L."/>
            <person name="Ettema T.J."/>
        </authorList>
    </citation>
    <scope>NUCLEOTIDE SEQUENCE</scope>
</reference>
<dbReference type="SMART" id="SM00388">
    <property type="entry name" value="HisKA"/>
    <property type="match status" value="1"/>
</dbReference>
<dbReference type="InterPro" id="IPR001610">
    <property type="entry name" value="PAC"/>
</dbReference>
<dbReference type="InterPro" id="IPR035965">
    <property type="entry name" value="PAS-like_dom_sf"/>
</dbReference>
<dbReference type="Gene3D" id="3.30.450.20">
    <property type="entry name" value="PAS domain"/>
    <property type="match status" value="2"/>
</dbReference>
<dbReference type="AlphaFoldDB" id="A0A0F9C2V0"/>
<name>A0A0F9C2V0_9ZZZZ</name>
<dbReference type="InterPro" id="IPR036097">
    <property type="entry name" value="HisK_dim/P_sf"/>
</dbReference>
<dbReference type="InterPro" id="IPR005467">
    <property type="entry name" value="His_kinase_dom"/>
</dbReference>
<evidence type="ECO:0000256" key="1">
    <source>
        <dbReference type="ARBA" id="ARBA00022553"/>
    </source>
</evidence>
<sequence>DGGRVIVLLNSTTRRDTGGKIVGVISVGQDITERKRVENALKESEARLLALAEASPAAIYLKDLDGQFLLASRAYRNWYGAQGDVRRKTVYDFFPEEDADMYTAHDREVIECRKSLEWEINVPSPSGKCLVVHSVQFPIFGSDGELTGIGGINMDITESKAAAAQIIQASKLSTLGEMATSVAHELNQPLSVIRMAAGNSLRKISNGSAKYEYLTGKLERISTQAERAAAIITHMQMFGRKASEEPCPIDPCDMVRGALGLMGEQLRLAEIDIKTELPEDCPSVKGHLIQTEQVILNLLTNARDAIQSYDQLKEKRIRLAVETEDSENIKVIVEDTGGGIPDNVVERIFEPFFTTKEIGMGTGLGLSVSYGIVRDMGGTIEASNTNRGARFVITLPIADAKKEMG</sequence>
<keyword evidence="1" id="KW-0597">Phosphoprotein</keyword>
<dbReference type="EMBL" id="LAZR01035064">
    <property type="protein sequence ID" value="KKL28530.1"/>
    <property type="molecule type" value="Genomic_DNA"/>
</dbReference>
<dbReference type="SMART" id="SM00091">
    <property type="entry name" value="PAS"/>
    <property type="match status" value="1"/>
</dbReference>
<dbReference type="InterPro" id="IPR000014">
    <property type="entry name" value="PAS"/>
</dbReference>